<organism evidence="3">
    <name type="scientific">Candidatus Kentrum sp. MB</name>
    <dbReference type="NCBI Taxonomy" id="2138164"/>
    <lineage>
        <taxon>Bacteria</taxon>
        <taxon>Pseudomonadati</taxon>
        <taxon>Pseudomonadota</taxon>
        <taxon>Gammaproteobacteria</taxon>
        <taxon>Candidatus Kentrum</taxon>
    </lineage>
</organism>
<evidence type="ECO:0000313" key="3">
    <source>
        <dbReference type="EMBL" id="VFK74813.1"/>
    </source>
</evidence>
<dbReference type="EMBL" id="CAADGH010000010">
    <property type="protein sequence ID" value="VFK74813.1"/>
    <property type="molecule type" value="Genomic_DNA"/>
</dbReference>
<evidence type="ECO:0000313" key="2">
    <source>
        <dbReference type="EMBL" id="VFK29515.1"/>
    </source>
</evidence>
<protein>
    <submittedName>
        <fullName evidence="3">Uncharacterized protein</fullName>
    </submittedName>
</protein>
<sequence>MVSDMTRETLHSVVLGNVRADAVSALTNIKAISG</sequence>
<dbReference type="EMBL" id="CAADFQ010000010">
    <property type="protein sequence ID" value="VFK29515.1"/>
    <property type="molecule type" value="Genomic_DNA"/>
</dbReference>
<dbReference type="EMBL" id="CAADFO010000044">
    <property type="protein sequence ID" value="VFK29025.1"/>
    <property type="molecule type" value="Genomic_DNA"/>
</dbReference>
<proteinExistence type="predicted"/>
<evidence type="ECO:0000313" key="1">
    <source>
        <dbReference type="EMBL" id="VFK29025.1"/>
    </source>
</evidence>
<reference evidence="3" key="1">
    <citation type="submission" date="2019-02" db="EMBL/GenBank/DDBJ databases">
        <authorList>
            <person name="Gruber-Vodicka R. H."/>
            <person name="Seah K. B. B."/>
        </authorList>
    </citation>
    <scope>NUCLEOTIDE SEQUENCE</scope>
    <source>
        <strain evidence="1">BECK_BZ197</strain>
        <strain evidence="3">BECK_BZ198</strain>
        <strain evidence="2">BECK_BZ199</strain>
    </source>
</reference>
<dbReference type="AlphaFoldDB" id="A0A451B942"/>
<accession>A0A451B942</accession>
<gene>
    <name evidence="1" type="ORF">BECKMB1821G_GA0114241_104434</name>
    <name evidence="3" type="ORF">BECKMB1821H_GA0114242_101040</name>
    <name evidence="2" type="ORF">BECKMB1821I_GA0114274_101040</name>
</gene>
<name>A0A451B942_9GAMM</name>